<dbReference type="KEGG" id="dfg:B0537_03545"/>
<reference evidence="1 2" key="1">
    <citation type="journal article" date="2016" name="Int. J. Syst. Evol. Microbiol.">
        <title>Desulfotomaculum ferrireducens sp. nov., a moderately thermophilic sulfate-reducing and dissimilatory Fe(III)-reducing bacterium isolated from compost.</title>
        <authorList>
            <person name="Yang G."/>
            <person name="Guo J."/>
            <person name="Zhuang L."/>
            <person name="Yuan Y."/>
            <person name="Zhou S."/>
        </authorList>
    </citation>
    <scope>NUCLEOTIDE SEQUENCE [LARGE SCALE GENOMIC DNA]</scope>
    <source>
        <strain evidence="1 2">GSS09</strain>
    </source>
</reference>
<organism evidence="1 2">
    <name type="scientific">Desulforamulus ferrireducens</name>
    <dbReference type="NCBI Taxonomy" id="1833852"/>
    <lineage>
        <taxon>Bacteria</taxon>
        <taxon>Bacillati</taxon>
        <taxon>Bacillota</taxon>
        <taxon>Clostridia</taxon>
        <taxon>Eubacteriales</taxon>
        <taxon>Peptococcaceae</taxon>
        <taxon>Desulforamulus</taxon>
    </lineage>
</organism>
<protein>
    <submittedName>
        <fullName evidence="1">Uracil-DNA glycosylase</fullName>
    </submittedName>
</protein>
<dbReference type="EMBL" id="CP019698">
    <property type="protein sequence ID" value="AQS58240.1"/>
    <property type="molecule type" value="Genomic_DNA"/>
</dbReference>
<proteinExistence type="predicted"/>
<name>A0A1S6ITZ8_9FIRM</name>
<sequence length="55" mass="6501">MTEEKPICSKCKHFYITWDTRFPNGCRAYRIKSRYLPSLEVLRATGKGCLVFEKK</sequence>
<accession>A0A1S6ITZ8</accession>
<evidence type="ECO:0000313" key="2">
    <source>
        <dbReference type="Proteomes" id="UP000189464"/>
    </source>
</evidence>
<evidence type="ECO:0000313" key="1">
    <source>
        <dbReference type="EMBL" id="AQS58240.1"/>
    </source>
</evidence>
<dbReference type="STRING" id="1833852.B0537_03545"/>
<dbReference type="AlphaFoldDB" id="A0A1S6ITZ8"/>
<gene>
    <name evidence="1" type="ORF">B0537_03545</name>
</gene>
<keyword evidence="2" id="KW-1185">Reference proteome</keyword>
<dbReference type="Proteomes" id="UP000189464">
    <property type="component" value="Chromosome"/>
</dbReference>